<dbReference type="InterPro" id="IPR032724">
    <property type="entry name" value="SCP1.201-like"/>
</dbReference>
<evidence type="ECO:0000313" key="1">
    <source>
        <dbReference type="EMBL" id="MBG6137230.1"/>
    </source>
</evidence>
<dbReference type="EMBL" id="JADOUF010000001">
    <property type="protein sequence ID" value="MBG6137230.1"/>
    <property type="molecule type" value="Genomic_DNA"/>
</dbReference>
<name>A0A8J7GGL7_9ACTN</name>
<accession>A0A8J7GGL7</accession>
<comment type="caution">
    <text evidence="1">The sequence shown here is derived from an EMBL/GenBank/DDBJ whole genome shotgun (WGS) entry which is preliminary data.</text>
</comment>
<gene>
    <name evidence="1" type="ORF">IW245_003424</name>
</gene>
<dbReference type="AlphaFoldDB" id="A0A8J7GGL7"/>
<proteinExistence type="predicted"/>
<organism evidence="1 2">
    <name type="scientific">Longispora fulva</name>
    <dbReference type="NCBI Taxonomy" id="619741"/>
    <lineage>
        <taxon>Bacteria</taxon>
        <taxon>Bacillati</taxon>
        <taxon>Actinomycetota</taxon>
        <taxon>Actinomycetes</taxon>
        <taxon>Micromonosporales</taxon>
        <taxon>Micromonosporaceae</taxon>
        <taxon>Longispora</taxon>
    </lineage>
</organism>
<protein>
    <submittedName>
        <fullName evidence="1">Uncharacterized protein</fullName>
    </submittedName>
</protein>
<evidence type="ECO:0000313" key="2">
    <source>
        <dbReference type="Proteomes" id="UP000622552"/>
    </source>
</evidence>
<reference evidence="1" key="1">
    <citation type="submission" date="2020-11" db="EMBL/GenBank/DDBJ databases">
        <title>Sequencing the genomes of 1000 actinobacteria strains.</title>
        <authorList>
            <person name="Klenk H.-P."/>
        </authorList>
    </citation>
    <scope>NUCLEOTIDE SEQUENCE</scope>
    <source>
        <strain evidence="1">DSM 45356</strain>
    </source>
</reference>
<dbReference type="Pfam" id="PF14428">
    <property type="entry name" value="DddA-like"/>
    <property type="match status" value="1"/>
</dbReference>
<dbReference type="Proteomes" id="UP000622552">
    <property type="component" value="Unassembled WGS sequence"/>
</dbReference>
<sequence>MAGTVSLNDGGVITSGSRYQIVDNAATLKTDIEPFVRPGNIGLAHVEGHIAALIRERAKALGQQVHATAVLTREPCPGDRGCHENLHKMLPFGSTLRVYVRQADGTLKQFKIYEGTGQGVKP</sequence>
<keyword evidence="2" id="KW-1185">Reference proteome</keyword>